<dbReference type="AlphaFoldDB" id="A0A5B8LEQ7"/>
<evidence type="ECO:0000256" key="2">
    <source>
        <dbReference type="SAM" id="Phobius"/>
    </source>
</evidence>
<keyword evidence="2" id="KW-0812">Transmembrane</keyword>
<evidence type="ECO:0000256" key="1">
    <source>
        <dbReference type="SAM" id="MobiDB-lite"/>
    </source>
</evidence>
<dbReference type="EMBL" id="CP042306">
    <property type="protein sequence ID" value="QDZ06389.1"/>
    <property type="molecule type" value="Genomic_DNA"/>
</dbReference>
<protein>
    <submittedName>
        <fullName evidence="3">Uncharacterized protein</fullName>
    </submittedName>
</protein>
<sequence length="254" mass="27692">MTKLVPYDPNEKGGPKSGPEPTDKAEHHYHYYDHRTFVAGSRPPEIEEQESDEPEAILLQWQKWALGIIVIVAFIWASQFMTVTTVMNTVTEMNTATYTDDGPPSDDVIAAGATPAQCEGTYVFVAPKDGPAADYVTHSVQFGRGRLRIVRTDNSTEVQPYQLNELNVIAGDGTQYICASDGTAQENVVGVNGSPVTLDLRHVPQQDIWAYLKANGLLERYVLADSQREEPQGDTGGGTAAGQSEPENILVPAE</sequence>
<keyword evidence="2" id="KW-1133">Transmembrane helix</keyword>
<feature type="region of interest" description="Disordered" evidence="1">
    <location>
        <begin position="226"/>
        <end position="254"/>
    </location>
</feature>
<dbReference type="KEGG" id="spai:FPZ24_01960"/>
<proteinExistence type="predicted"/>
<name>A0A5B8LEQ7_9SPHN</name>
<keyword evidence="4" id="KW-1185">Reference proteome</keyword>
<reference evidence="3 4" key="1">
    <citation type="submission" date="2019-07" db="EMBL/GenBank/DDBJ databases">
        <title>Full genome sequence of Sphingomonas sp. 4R-6-7(HKS19).</title>
        <authorList>
            <person name="Im W.-T."/>
        </authorList>
    </citation>
    <scope>NUCLEOTIDE SEQUENCE [LARGE SCALE GENOMIC DNA]</scope>
    <source>
        <strain evidence="3 4">HKS19</strain>
    </source>
</reference>
<gene>
    <name evidence="3" type="ORF">FPZ24_01960</name>
</gene>
<evidence type="ECO:0000313" key="3">
    <source>
        <dbReference type="EMBL" id="QDZ06389.1"/>
    </source>
</evidence>
<dbReference type="RefSeq" id="WP_146569473.1">
    <property type="nucleotide sequence ID" value="NZ_CP042306.1"/>
</dbReference>
<dbReference type="Proteomes" id="UP000315673">
    <property type="component" value="Chromosome"/>
</dbReference>
<organism evidence="3 4">
    <name type="scientific">Sphingomonas panacisoli</name>
    <dbReference type="NCBI Taxonomy" id="1813879"/>
    <lineage>
        <taxon>Bacteria</taxon>
        <taxon>Pseudomonadati</taxon>
        <taxon>Pseudomonadota</taxon>
        <taxon>Alphaproteobacteria</taxon>
        <taxon>Sphingomonadales</taxon>
        <taxon>Sphingomonadaceae</taxon>
        <taxon>Sphingomonas</taxon>
    </lineage>
</organism>
<feature type="region of interest" description="Disordered" evidence="1">
    <location>
        <begin position="1"/>
        <end position="26"/>
    </location>
</feature>
<evidence type="ECO:0000313" key="4">
    <source>
        <dbReference type="Proteomes" id="UP000315673"/>
    </source>
</evidence>
<accession>A0A5B8LEQ7</accession>
<feature type="transmembrane region" description="Helical" evidence="2">
    <location>
        <begin position="64"/>
        <end position="83"/>
    </location>
</feature>
<keyword evidence="2" id="KW-0472">Membrane</keyword>